<sequence>MKIKWGIVSCGRIAKDFTAALQTLDKKEHEVVAVAARDLKKAEAFAQEFDVPKFYGSYEELAKDPDVEVTYVATINPSHVCVCKMMMDNGKSVLCEKPMGMNRKQCEELIAYAKKSNVFLMEAMWARFNPAYVELRKMICSEKIGKVKHANCTFGIPMQDVERLGMKKLGGGITLDIGIYCVHLASVAFWREKPEKIIASGYLTDEGVDWSASVIMEYSGGRSAAFTYSGLISMANEASVTATEGVIKLRTPFWCTDVLEDMESNEVIFKVPIVELPNTNFMNSYILRFEAEEVRKCIMKGKLQSSTMSWDDTLAVHEILDEIRHQLGVVYDEDISTMNPSRTRKSGSSDINQESKCSKAL</sequence>
<evidence type="ECO:0000256" key="7">
    <source>
        <dbReference type="ARBA" id="ARBA00042988"/>
    </source>
</evidence>
<evidence type="ECO:0000256" key="5">
    <source>
        <dbReference type="ARBA" id="ARBA00040603"/>
    </source>
</evidence>
<dbReference type="PANTHER" id="PTHR22604">
    <property type="entry name" value="OXIDOREDUCTASES"/>
    <property type="match status" value="1"/>
</dbReference>
<evidence type="ECO:0000259" key="13">
    <source>
        <dbReference type="Pfam" id="PF22725"/>
    </source>
</evidence>
<dbReference type="InterPro" id="IPR050984">
    <property type="entry name" value="Gfo/Idh/MocA_domain"/>
</dbReference>
<dbReference type="GO" id="GO:0047837">
    <property type="term" value="F:D-xylose 1-dehydrogenase (NADP+) activity"/>
    <property type="evidence" value="ECO:0007669"/>
    <property type="project" value="UniProtKB-EC"/>
</dbReference>
<dbReference type="GO" id="GO:0047115">
    <property type="term" value="F:trans-1,2-dihydrobenzene-1,2-diol dehydrogenase activity"/>
    <property type="evidence" value="ECO:0007669"/>
    <property type="project" value="UniProtKB-EC"/>
</dbReference>
<evidence type="ECO:0000256" key="8">
    <source>
        <dbReference type="ARBA" id="ARBA00043025"/>
    </source>
</evidence>
<reference evidence="14" key="1">
    <citation type="submission" date="2020-11" db="EMBL/GenBank/DDBJ databases">
        <authorList>
            <person name="Tran Van P."/>
        </authorList>
    </citation>
    <scope>NUCLEOTIDE SEQUENCE</scope>
</reference>
<dbReference type="InterPro" id="IPR000683">
    <property type="entry name" value="Gfo/Idh/MocA-like_OxRdtase_N"/>
</dbReference>
<dbReference type="EMBL" id="OA882185">
    <property type="protein sequence ID" value="CAD7273606.1"/>
    <property type="molecule type" value="Genomic_DNA"/>
</dbReference>
<dbReference type="Proteomes" id="UP000678499">
    <property type="component" value="Unassembled WGS sequence"/>
</dbReference>
<dbReference type="AlphaFoldDB" id="A0A7R9GA55"/>
<evidence type="ECO:0000256" key="11">
    <source>
        <dbReference type="SAM" id="MobiDB-lite"/>
    </source>
</evidence>
<comment type="similarity">
    <text evidence="1">Belongs to the Gfo/Idh/MocA family.</text>
</comment>
<name>A0A7R9GA55_9CRUS</name>
<dbReference type="OrthoDB" id="2129491at2759"/>
<dbReference type="GO" id="GO:0000166">
    <property type="term" value="F:nucleotide binding"/>
    <property type="evidence" value="ECO:0007669"/>
    <property type="project" value="InterPro"/>
</dbReference>
<comment type="catalytic activity">
    <reaction evidence="10">
        <text>D-xylose + NADP(+) = D-xylono-1,5-lactone + NADPH + H(+)</text>
        <dbReference type="Rhea" id="RHEA:22000"/>
        <dbReference type="ChEBI" id="CHEBI:15378"/>
        <dbReference type="ChEBI" id="CHEBI:15867"/>
        <dbReference type="ChEBI" id="CHEBI:53455"/>
        <dbReference type="ChEBI" id="CHEBI:57783"/>
        <dbReference type="ChEBI" id="CHEBI:58349"/>
        <dbReference type="EC" id="1.1.1.179"/>
    </reaction>
</comment>
<gene>
    <name evidence="14" type="ORF">NMOB1V02_LOCUS1484</name>
</gene>
<keyword evidence="2" id="KW-0560">Oxidoreductase</keyword>
<dbReference type="SUPFAM" id="SSF51735">
    <property type="entry name" value="NAD(P)-binding Rossmann-fold domains"/>
    <property type="match status" value="1"/>
</dbReference>
<dbReference type="EMBL" id="CAJPEX010000148">
    <property type="protein sequence ID" value="CAG0913758.1"/>
    <property type="molecule type" value="Genomic_DNA"/>
</dbReference>
<feature type="compositionally biased region" description="Polar residues" evidence="11">
    <location>
        <begin position="338"/>
        <end position="355"/>
    </location>
</feature>
<feature type="domain" description="Gfo/Idh/MocA-like oxidoreductase N-terminal" evidence="12">
    <location>
        <begin position="3"/>
        <end position="122"/>
    </location>
</feature>
<evidence type="ECO:0000313" key="14">
    <source>
        <dbReference type="EMBL" id="CAD7273606.1"/>
    </source>
</evidence>
<evidence type="ECO:0000256" key="2">
    <source>
        <dbReference type="ARBA" id="ARBA00023002"/>
    </source>
</evidence>
<proteinExistence type="inferred from homology"/>
<dbReference type="SUPFAM" id="SSF55347">
    <property type="entry name" value="Glyceraldehyde-3-phosphate dehydrogenase-like, C-terminal domain"/>
    <property type="match status" value="1"/>
</dbReference>
<keyword evidence="15" id="KW-1185">Reference proteome</keyword>
<evidence type="ECO:0000256" key="6">
    <source>
        <dbReference type="ARBA" id="ARBA00042926"/>
    </source>
</evidence>
<evidence type="ECO:0000256" key="9">
    <source>
        <dbReference type="ARBA" id="ARBA00047423"/>
    </source>
</evidence>
<evidence type="ECO:0000256" key="10">
    <source>
        <dbReference type="ARBA" id="ARBA00049233"/>
    </source>
</evidence>
<dbReference type="PANTHER" id="PTHR22604:SF105">
    <property type="entry name" value="TRANS-1,2-DIHYDROBENZENE-1,2-DIOL DEHYDROGENASE"/>
    <property type="match status" value="1"/>
</dbReference>
<comment type="catalytic activity">
    <reaction evidence="9">
        <text>(1R,2R)-1,2-dihydrobenzene-1,2-diol + NADP(+) = catechol + NADPH + H(+)</text>
        <dbReference type="Rhea" id="RHEA:16729"/>
        <dbReference type="ChEBI" id="CHEBI:10702"/>
        <dbReference type="ChEBI" id="CHEBI:15378"/>
        <dbReference type="ChEBI" id="CHEBI:18135"/>
        <dbReference type="ChEBI" id="CHEBI:57783"/>
        <dbReference type="ChEBI" id="CHEBI:58349"/>
        <dbReference type="EC" id="1.3.1.20"/>
    </reaction>
</comment>
<dbReference type="EC" id="1.1.1.179" evidence="4"/>
<dbReference type="Gene3D" id="3.40.50.720">
    <property type="entry name" value="NAD(P)-binding Rossmann-like Domain"/>
    <property type="match status" value="1"/>
</dbReference>
<accession>A0A7R9GA55</accession>
<evidence type="ECO:0000256" key="1">
    <source>
        <dbReference type="ARBA" id="ARBA00010928"/>
    </source>
</evidence>
<evidence type="ECO:0000259" key="12">
    <source>
        <dbReference type="Pfam" id="PF01408"/>
    </source>
</evidence>
<feature type="region of interest" description="Disordered" evidence="11">
    <location>
        <begin position="338"/>
        <end position="361"/>
    </location>
</feature>
<protein>
    <recommendedName>
        <fullName evidence="5">Trans-1,2-dihydrobenzene-1,2-diol dehydrogenase</fullName>
        <ecNumber evidence="4">1.1.1.179</ecNumber>
        <ecNumber evidence="3">1.3.1.20</ecNumber>
    </recommendedName>
    <alternativeName>
        <fullName evidence="8">D-xylose 1-dehydrogenase</fullName>
    </alternativeName>
    <alternativeName>
        <fullName evidence="7">D-xylose-NADP dehydrogenase</fullName>
    </alternativeName>
    <alternativeName>
        <fullName evidence="6">Dimeric dihydrodiol dehydrogenase</fullName>
    </alternativeName>
</protein>
<evidence type="ECO:0000256" key="4">
    <source>
        <dbReference type="ARBA" id="ARBA00038984"/>
    </source>
</evidence>
<dbReference type="Gene3D" id="3.30.360.10">
    <property type="entry name" value="Dihydrodipicolinate Reductase, domain 2"/>
    <property type="match status" value="1"/>
</dbReference>
<dbReference type="InterPro" id="IPR036291">
    <property type="entry name" value="NAD(P)-bd_dom_sf"/>
</dbReference>
<dbReference type="Pfam" id="PF22725">
    <property type="entry name" value="GFO_IDH_MocA_C3"/>
    <property type="match status" value="1"/>
</dbReference>
<feature type="domain" description="GFO/IDH/MocA-like oxidoreductase" evidence="13">
    <location>
        <begin position="132"/>
        <end position="247"/>
    </location>
</feature>
<evidence type="ECO:0000256" key="3">
    <source>
        <dbReference type="ARBA" id="ARBA00038853"/>
    </source>
</evidence>
<organism evidence="14">
    <name type="scientific">Notodromas monacha</name>
    <dbReference type="NCBI Taxonomy" id="399045"/>
    <lineage>
        <taxon>Eukaryota</taxon>
        <taxon>Metazoa</taxon>
        <taxon>Ecdysozoa</taxon>
        <taxon>Arthropoda</taxon>
        <taxon>Crustacea</taxon>
        <taxon>Oligostraca</taxon>
        <taxon>Ostracoda</taxon>
        <taxon>Podocopa</taxon>
        <taxon>Podocopida</taxon>
        <taxon>Cypridocopina</taxon>
        <taxon>Cypridoidea</taxon>
        <taxon>Cyprididae</taxon>
        <taxon>Notodromas</taxon>
    </lineage>
</organism>
<dbReference type="InterPro" id="IPR055170">
    <property type="entry name" value="GFO_IDH_MocA-like_dom"/>
</dbReference>
<evidence type="ECO:0000313" key="15">
    <source>
        <dbReference type="Proteomes" id="UP000678499"/>
    </source>
</evidence>
<dbReference type="EC" id="1.3.1.20" evidence="3"/>
<dbReference type="Pfam" id="PF01408">
    <property type="entry name" value="GFO_IDH_MocA"/>
    <property type="match status" value="1"/>
</dbReference>